<protein>
    <submittedName>
        <fullName evidence="1">Uncharacterized protein</fullName>
    </submittedName>
</protein>
<accession>A0A8H7AEU0</accession>
<reference evidence="1" key="1">
    <citation type="submission" date="2020-02" db="EMBL/GenBank/DDBJ databases">
        <authorList>
            <person name="Palmer J.M."/>
        </authorList>
    </citation>
    <scope>NUCLEOTIDE SEQUENCE</scope>
    <source>
        <strain evidence="1">EPUS1.4</strain>
        <tissue evidence="1">Thallus</tissue>
    </source>
</reference>
<sequence>MDVCGGDRMLMLFSELRSRHLTKNIPNVLNGLQDEVRYAFMKNIGDVKGML</sequence>
<dbReference type="EMBL" id="JAACFV010000101">
    <property type="protein sequence ID" value="KAF7505777.1"/>
    <property type="molecule type" value="Genomic_DNA"/>
</dbReference>
<comment type="caution">
    <text evidence="1">The sequence shown here is derived from an EMBL/GenBank/DDBJ whole genome shotgun (WGS) entry which is preliminary data.</text>
</comment>
<evidence type="ECO:0000313" key="1">
    <source>
        <dbReference type="EMBL" id="KAF7505777.1"/>
    </source>
</evidence>
<evidence type="ECO:0000313" key="2">
    <source>
        <dbReference type="Proteomes" id="UP000606974"/>
    </source>
</evidence>
<dbReference type="AlphaFoldDB" id="A0A8H7AEU0"/>
<gene>
    <name evidence="1" type="ORF">GJ744_000448</name>
</gene>
<proteinExistence type="predicted"/>
<name>A0A8H7AEU0_9EURO</name>
<dbReference type="Proteomes" id="UP000606974">
    <property type="component" value="Unassembled WGS sequence"/>
</dbReference>
<keyword evidence="2" id="KW-1185">Reference proteome</keyword>
<organism evidence="1 2">
    <name type="scientific">Endocarpon pusillum</name>
    <dbReference type="NCBI Taxonomy" id="364733"/>
    <lineage>
        <taxon>Eukaryota</taxon>
        <taxon>Fungi</taxon>
        <taxon>Dikarya</taxon>
        <taxon>Ascomycota</taxon>
        <taxon>Pezizomycotina</taxon>
        <taxon>Eurotiomycetes</taxon>
        <taxon>Chaetothyriomycetidae</taxon>
        <taxon>Verrucariales</taxon>
        <taxon>Verrucariaceae</taxon>
        <taxon>Endocarpon</taxon>
    </lineage>
</organism>